<dbReference type="AlphaFoldDB" id="A0A1S3ITN2"/>
<dbReference type="KEGG" id="lak:106167350"/>
<dbReference type="RefSeq" id="XP_013401557.1">
    <property type="nucleotide sequence ID" value="XM_013546103.1"/>
</dbReference>
<gene>
    <name evidence="3" type="primary">LOC106167350</name>
</gene>
<evidence type="ECO:0000256" key="1">
    <source>
        <dbReference type="SAM" id="SignalP"/>
    </source>
</evidence>
<feature type="signal peptide" evidence="1">
    <location>
        <begin position="1"/>
        <end position="22"/>
    </location>
</feature>
<dbReference type="Proteomes" id="UP000085678">
    <property type="component" value="Unplaced"/>
</dbReference>
<organism evidence="2 3">
    <name type="scientific">Lingula anatina</name>
    <name type="common">Brachiopod</name>
    <name type="synonym">Lingula unguis</name>
    <dbReference type="NCBI Taxonomy" id="7574"/>
    <lineage>
        <taxon>Eukaryota</taxon>
        <taxon>Metazoa</taxon>
        <taxon>Spiralia</taxon>
        <taxon>Lophotrochozoa</taxon>
        <taxon>Brachiopoda</taxon>
        <taxon>Linguliformea</taxon>
        <taxon>Lingulata</taxon>
        <taxon>Lingulida</taxon>
        <taxon>Linguloidea</taxon>
        <taxon>Lingulidae</taxon>
        <taxon>Lingula</taxon>
    </lineage>
</organism>
<reference evidence="3" key="1">
    <citation type="submission" date="2025-08" db="UniProtKB">
        <authorList>
            <consortium name="RefSeq"/>
        </authorList>
    </citation>
    <scope>IDENTIFICATION</scope>
    <source>
        <tissue evidence="3">Gonads</tissue>
    </source>
</reference>
<evidence type="ECO:0000313" key="2">
    <source>
        <dbReference type="Proteomes" id="UP000085678"/>
    </source>
</evidence>
<dbReference type="InParanoid" id="A0A1S3ITN2"/>
<evidence type="ECO:0000313" key="3">
    <source>
        <dbReference type="RefSeq" id="XP_013401557.1"/>
    </source>
</evidence>
<keyword evidence="2" id="KW-1185">Reference proteome</keyword>
<sequence length="138" mass="14681">MMMYTAGLGCALLLLILPFGEAQTRYCSNGGCPSGQKCVTQRVPCYAPPCNSLRVCVDDPCQNCNGLCTSEDTCDTPCRLQFDCVMPPPATCAATLCAVGNVCVEDPTGARCVPTCQLRFCPHPQRCIDTPTGSMCVL</sequence>
<dbReference type="GeneID" id="106167350"/>
<accession>A0A1S3ITN2</accession>
<keyword evidence="1" id="KW-0732">Signal</keyword>
<proteinExistence type="predicted"/>
<feature type="chain" id="PRO_5010288155" evidence="1">
    <location>
        <begin position="23"/>
        <end position="138"/>
    </location>
</feature>
<name>A0A1S3ITN2_LINAN</name>
<protein>
    <submittedName>
        <fullName evidence="3">Uncharacterized protein LOC106167350</fullName>
    </submittedName>
</protein>